<dbReference type="InterPro" id="IPR017850">
    <property type="entry name" value="Alkaline_phosphatase_core_sf"/>
</dbReference>
<keyword evidence="2" id="KW-1185">Reference proteome</keyword>
<name>A0ABY5MHB8_9HYPH</name>
<evidence type="ECO:0000313" key="1">
    <source>
        <dbReference type="EMBL" id="UUP16566.1"/>
    </source>
</evidence>
<dbReference type="Pfam" id="PF01663">
    <property type="entry name" value="Phosphodiest"/>
    <property type="match status" value="1"/>
</dbReference>
<evidence type="ECO:0008006" key="3">
    <source>
        <dbReference type="Google" id="ProtNLM"/>
    </source>
</evidence>
<dbReference type="Gene3D" id="3.40.720.10">
    <property type="entry name" value="Alkaline Phosphatase, subunit A"/>
    <property type="match status" value="1"/>
</dbReference>
<protein>
    <recommendedName>
        <fullName evidence="3">Alkaline phosphatase family protein</fullName>
    </recommendedName>
</protein>
<dbReference type="RefSeq" id="WP_338528979.1">
    <property type="nucleotide sequence ID" value="NZ_CP030941.1"/>
</dbReference>
<dbReference type="SUPFAM" id="SSF53649">
    <property type="entry name" value="Alkaline phosphatase-like"/>
    <property type="match status" value="1"/>
</dbReference>
<dbReference type="PANTHER" id="PTHR10151:SF120">
    <property type="entry name" value="BIS(5'-ADENOSYL)-TRIPHOSPHATASE"/>
    <property type="match status" value="1"/>
</dbReference>
<organism evidence="1 2">
    <name type="scientific">Nitratireductor thuwali</name>
    <dbReference type="NCBI Taxonomy" id="2267699"/>
    <lineage>
        <taxon>Bacteria</taxon>
        <taxon>Pseudomonadati</taxon>
        <taxon>Pseudomonadota</taxon>
        <taxon>Alphaproteobacteria</taxon>
        <taxon>Hyphomicrobiales</taxon>
        <taxon>Phyllobacteriaceae</taxon>
        <taxon>Nitratireductor</taxon>
    </lineage>
</organism>
<dbReference type="EMBL" id="CP030941">
    <property type="protein sequence ID" value="UUP16566.1"/>
    <property type="molecule type" value="Genomic_DNA"/>
</dbReference>
<gene>
    <name evidence="1" type="ORF">NTH_01013</name>
</gene>
<reference evidence="1 2" key="1">
    <citation type="submission" date="2018-07" db="EMBL/GenBank/DDBJ databases">
        <title>Genome sequence of Nitratireductor thuwali#1536.</title>
        <authorList>
            <person name="Michoud G."/>
            <person name="Merlino G."/>
            <person name="Sefrji F.O."/>
            <person name="Daffonchio D."/>
        </authorList>
    </citation>
    <scope>NUCLEOTIDE SEQUENCE [LARGE SCALE GENOMIC DNA]</scope>
    <source>
        <strain evidence="2">Nit1536</strain>
    </source>
</reference>
<dbReference type="PANTHER" id="PTHR10151">
    <property type="entry name" value="ECTONUCLEOTIDE PYROPHOSPHATASE/PHOSPHODIESTERASE"/>
    <property type="match status" value="1"/>
</dbReference>
<dbReference type="CDD" id="cd16018">
    <property type="entry name" value="Enpp"/>
    <property type="match status" value="1"/>
</dbReference>
<dbReference type="InterPro" id="IPR002591">
    <property type="entry name" value="Phosphodiest/P_Trfase"/>
</dbReference>
<proteinExistence type="predicted"/>
<evidence type="ECO:0000313" key="2">
    <source>
        <dbReference type="Proteomes" id="UP001342418"/>
    </source>
</evidence>
<dbReference type="Proteomes" id="UP001342418">
    <property type="component" value="Chromosome"/>
</dbReference>
<sequence>MRKTLVILAVGLTPQLVGRDTPNLKRLSERGAMRPLETVVPAVTCSAQSTLTTGLPPSGHGAVANGWYFRDLREVMLWRQPNNLVEGEKIWEAARRRDADFTCAKMFWWYNMYSSADWSATPRPMYPADGRKIPDHYAYPPELHDELDEKLGQFPLFRFWGPLADITSSQWIARATLHVMQTRDPTLTLTYLPHLDYNLQRLGPDPQSARLRQDLREIDALCGELIEEADRAGRRVIVVSEYGITPARDAVHLNRALREAGLIAVRPEEHGREILDCGASAAFAVADHQIAHVYVADRARIPEVKALIEDVEGVEAVWDEDGKAANGLDHPRSGELVAIAEPDRWFSYYYWLDEEKAPDFARTVDIHRKPGYDPVELFIDPEIRFPKLTAAAKLAKRKAGFRQLLDIISPSATHLVKGTHGRLTENPAEGPLVISSEPELMPEGPVKAVDFKKLVLAHLFDRLTFPERGAAAQVSERSP</sequence>
<accession>A0ABY5MHB8</accession>